<evidence type="ECO:0000313" key="2">
    <source>
        <dbReference type="EMBL" id="KYQ71046.1"/>
    </source>
</evidence>
<gene>
    <name evidence="2" type="ORF">AZH43_02620</name>
</gene>
<keyword evidence="1" id="KW-0732">Signal</keyword>
<dbReference type="Proteomes" id="UP000076276">
    <property type="component" value="Unassembled WGS sequence"/>
</dbReference>
<proteinExistence type="predicted"/>
<name>A0A151XZ23_9GAMM</name>
<evidence type="ECO:0000256" key="1">
    <source>
        <dbReference type="SAM" id="SignalP"/>
    </source>
</evidence>
<dbReference type="AlphaFoldDB" id="A0A151XZ23"/>
<feature type="signal peptide" evidence="1">
    <location>
        <begin position="1"/>
        <end position="24"/>
    </location>
</feature>
<organism evidence="2 3">
    <name type="scientific">Acinetobacter pragensis</name>
    <dbReference type="NCBI Taxonomy" id="1806892"/>
    <lineage>
        <taxon>Bacteria</taxon>
        <taxon>Pseudomonadati</taxon>
        <taxon>Pseudomonadota</taxon>
        <taxon>Gammaproteobacteria</taxon>
        <taxon>Moraxellales</taxon>
        <taxon>Moraxellaceae</taxon>
        <taxon>Acinetobacter</taxon>
    </lineage>
</organism>
<accession>A0A151XZ23</accession>
<comment type="caution">
    <text evidence="2">The sequence shown here is derived from an EMBL/GenBank/DDBJ whole genome shotgun (WGS) entry which is preliminary data.</text>
</comment>
<evidence type="ECO:0000313" key="3">
    <source>
        <dbReference type="Proteomes" id="UP000076276"/>
    </source>
</evidence>
<protein>
    <recommendedName>
        <fullName evidence="4">Lipocalin-like domain-containing protein</fullName>
    </recommendedName>
</protein>
<evidence type="ECO:0008006" key="4">
    <source>
        <dbReference type="Google" id="ProtNLM"/>
    </source>
</evidence>
<dbReference type="OrthoDB" id="6694041at2"/>
<feature type="chain" id="PRO_5007592065" description="Lipocalin-like domain-containing protein" evidence="1">
    <location>
        <begin position="25"/>
        <end position="162"/>
    </location>
</feature>
<sequence>MKTLYLRQMPLLMVLLAGSQHGMATVSAGKAFAELNHENLIGKWRCSSEIAEYQIKTNTQDEYRADGAYSSESVTEIKRGDTVQRSSIQVEAQWTLSGNSVRLSQIQLKAAQSDDPAYAVRLQEVFQKFDWAENRVLSISRSSLVFLPLAPMASDRPIHCQR</sequence>
<reference evidence="2 3" key="1">
    <citation type="submission" date="2016-03" db="EMBL/GenBank/DDBJ databases">
        <title>Acinetobacter genomospecies 28 strain ANC 4149.</title>
        <authorList>
            <person name="Radolfova-Krizova L."/>
            <person name="Nemec A."/>
        </authorList>
    </citation>
    <scope>NUCLEOTIDE SEQUENCE [LARGE SCALE GENOMIC DNA]</scope>
    <source>
        <strain evidence="2 3">ANC 4149</strain>
    </source>
</reference>
<dbReference type="EMBL" id="LUAW01000034">
    <property type="protein sequence ID" value="KYQ71046.1"/>
    <property type="molecule type" value="Genomic_DNA"/>
</dbReference>
<dbReference type="RefSeq" id="WP_067670632.1">
    <property type="nucleotide sequence ID" value="NZ_CBCSIK010000011.1"/>
</dbReference>
<keyword evidence="3" id="KW-1185">Reference proteome</keyword>